<dbReference type="EMBL" id="QJKJ01003686">
    <property type="protein sequence ID" value="RDX97308.1"/>
    <property type="molecule type" value="Genomic_DNA"/>
</dbReference>
<dbReference type="Proteomes" id="UP000257109">
    <property type="component" value="Unassembled WGS sequence"/>
</dbReference>
<gene>
    <name evidence="2" type="ORF">CR513_19926</name>
</gene>
<sequence>MAQSLVKIQSGKGKYRYFTIMIHFSSFSFSEDLIQNVITLKRILRCFELALGLKINLCKSKLIGILVRENPRKEATLKLVIKKMIKKLSTWTISLWWVGLPHQIYYVLFFQSFFKMSKCVGKILKNIQRSFCEEGKKENDYRNHDRDEVGEKQKSPNYFWRKDTEIGVATGTFKESTIKPNEG</sequence>
<dbReference type="OrthoDB" id="1301880at2759"/>
<keyword evidence="1" id="KW-0812">Transmembrane</keyword>
<protein>
    <submittedName>
        <fullName evidence="2">Uncharacterized protein</fullName>
    </submittedName>
</protein>
<keyword evidence="3" id="KW-1185">Reference proteome</keyword>
<evidence type="ECO:0000256" key="1">
    <source>
        <dbReference type="SAM" id="Phobius"/>
    </source>
</evidence>
<keyword evidence="1" id="KW-1133">Transmembrane helix</keyword>
<feature type="non-terminal residue" evidence="2">
    <location>
        <position position="1"/>
    </location>
</feature>
<reference evidence="2" key="1">
    <citation type="submission" date="2018-05" db="EMBL/GenBank/DDBJ databases">
        <title>Draft genome of Mucuna pruriens seed.</title>
        <authorList>
            <person name="Nnadi N.E."/>
            <person name="Vos R."/>
            <person name="Hasami M.H."/>
            <person name="Devisetty U.K."/>
            <person name="Aguiy J.C."/>
        </authorList>
    </citation>
    <scope>NUCLEOTIDE SEQUENCE [LARGE SCALE GENOMIC DNA]</scope>
    <source>
        <tissue evidence="2">Seed</tissue>
    </source>
</reference>
<comment type="caution">
    <text evidence="2">The sequence shown here is derived from an EMBL/GenBank/DDBJ whole genome shotgun (WGS) entry which is preliminary data.</text>
</comment>
<accession>A0A371H3A6</accession>
<evidence type="ECO:0000313" key="2">
    <source>
        <dbReference type="EMBL" id="RDX97308.1"/>
    </source>
</evidence>
<organism evidence="2 3">
    <name type="scientific">Mucuna pruriens</name>
    <name type="common">Velvet bean</name>
    <name type="synonym">Dolichos pruriens</name>
    <dbReference type="NCBI Taxonomy" id="157652"/>
    <lineage>
        <taxon>Eukaryota</taxon>
        <taxon>Viridiplantae</taxon>
        <taxon>Streptophyta</taxon>
        <taxon>Embryophyta</taxon>
        <taxon>Tracheophyta</taxon>
        <taxon>Spermatophyta</taxon>
        <taxon>Magnoliopsida</taxon>
        <taxon>eudicotyledons</taxon>
        <taxon>Gunneridae</taxon>
        <taxon>Pentapetalae</taxon>
        <taxon>rosids</taxon>
        <taxon>fabids</taxon>
        <taxon>Fabales</taxon>
        <taxon>Fabaceae</taxon>
        <taxon>Papilionoideae</taxon>
        <taxon>50 kb inversion clade</taxon>
        <taxon>NPAAA clade</taxon>
        <taxon>indigoferoid/millettioid clade</taxon>
        <taxon>Phaseoleae</taxon>
        <taxon>Mucuna</taxon>
    </lineage>
</organism>
<feature type="transmembrane region" description="Helical" evidence="1">
    <location>
        <begin position="88"/>
        <end position="109"/>
    </location>
</feature>
<dbReference type="AlphaFoldDB" id="A0A371H3A6"/>
<name>A0A371H3A6_MUCPR</name>
<proteinExistence type="predicted"/>
<keyword evidence="1" id="KW-0472">Membrane</keyword>
<evidence type="ECO:0000313" key="3">
    <source>
        <dbReference type="Proteomes" id="UP000257109"/>
    </source>
</evidence>